<evidence type="ECO:0000313" key="2">
    <source>
        <dbReference type="Proteomes" id="UP000266302"/>
    </source>
</evidence>
<gene>
    <name evidence="1" type="ORF">D3F03_14065</name>
</gene>
<dbReference type="OrthoDB" id="8812094at2"/>
<dbReference type="EMBL" id="QXJC01000007">
    <property type="protein sequence ID" value="RID97487.1"/>
    <property type="molecule type" value="Genomic_DNA"/>
</dbReference>
<sequence length="91" mass="9831">MKAAKIMSTAHGHNLSYVFASLELPTQAAIESEFLEASGEQLAPLLAECSDYFIQARYAYEQIGGSYDLTGIRTLAKGLLDAVKAYGTKNP</sequence>
<dbReference type="Proteomes" id="UP000266302">
    <property type="component" value="Unassembled WGS sequence"/>
</dbReference>
<reference evidence="1 2" key="1">
    <citation type="submission" date="2018-09" db="EMBL/GenBank/DDBJ databases">
        <title>Draft genome of Simplicispira sp. NY-02.</title>
        <authorList>
            <person name="Im W.T."/>
        </authorList>
    </citation>
    <scope>NUCLEOTIDE SEQUENCE [LARGE SCALE GENOMIC DNA]</scope>
    <source>
        <strain evidence="1 2">NY-02</strain>
    </source>
</reference>
<proteinExistence type="predicted"/>
<name>A0A398C8F5_9BURK</name>
<comment type="caution">
    <text evidence="1">The sequence shown here is derived from an EMBL/GenBank/DDBJ whole genome shotgun (WGS) entry which is preliminary data.</text>
</comment>
<accession>A0A398C8F5</accession>
<dbReference type="AlphaFoldDB" id="A0A398C8F5"/>
<protein>
    <submittedName>
        <fullName evidence="1">Uncharacterized protein</fullName>
    </submittedName>
</protein>
<organism evidence="1 2">
    <name type="scientific">Simplicispira hankyongi</name>
    <dbReference type="NCBI Taxonomy" id="2315688"/>
    <lineage>
        <taxon>Bacteria</taxon>
        <taxon>Pseudomonadati</taxon>
        <taxon>Pseudomonadota</taxon>
        <taxon>Betaproteobacteria</taxon>
        <taxon>Burkholderiales</taxon>
        <taxon>Comamonadaceae</taxon>
        <taxon>Simplicispira</taxon>
    </lineage>
</organism>
<evidence type="ECO:0000313" key="1">
    <source>
        <dbReference type="EMBL" id="RID97487.1"/>
    </source>
</evidence>
<keyword evidence="2" id="KW-1185">Reference proteome</keyword>